<evidence type="ECO:0000313" key="2">
    <source>
        <dbReference type="EMBL" id="GFR99278.1"/>
    </source>
</evidence>
<protein>
    <submittedName>
        <fullName evidence="2">DNA polymerase</fullName>
    </submittedName>
</protein>
<accession>A0AAV4HM42</accession>
<evidence type="ECO:0000259" key="1">
    <source>
        <dbReference type="Pfam" id="PF03104"/>
    </source>
</evidence>
<dbReference type="AlphaFoldDB" id="A0AAV4HM42"/>
<name>A0AAV4HM42_9GAST</name>
<dbReference type="InterPro" id="IPR036397">
    <property type="entry name" value="RNaseH_sf"/>
</dbReference>
<evidence type="ECO:0000313" key="3">
    <source>
        <dbReference type="Proteomes" id="UP000762676"/>
    </source>
</evidence>
<dbReference type="GO" id="GO:0003676">
    <property type="term" value="F:nucleic acid binding"/>
    <property type="evidence" value="ECO:0007669"/>
    <property type="project" value="InterPro"/>
</dbReference>
<dbReference type="Gene3D" id="3.30.420.10">
    <property type="entry name" value="Ribonuclease H-like superfamily/Ribonuclease H"/>
    <property type="match status" value="1"/>
</dbReference>
<proteinExistence type="predicted"/>
<dbReference type="Proteomes" id="UP000762676">
    <property type="component" value="Unassembled WGS sequence"/>
</dbReference>
<organism evidence="2 3">
    <name type="scientific">Elysia marginata</name>
    <dbReference type="NCBI Taxonomy" id="1093978"/>
    <lineage>
        <taxon>Eukaryota</taxon>
        <taxon>Metazoa</taxon>
        <taxon>Spiralia</taxon>
        <taxon>Lophotrochozoa</taxon>
        <taxon>Mollusca</taxon>
        <taxon>Gastropoda</taxon>
        <taxon>Heterobranchia</taxon>
        <taxon>Euthyneura</taxon>
        <taxon>Panpulmonata</taxon>
        <taxon>Sacoglossa</taxon>
        <taxon>Placobranchoidea</taxon>
        <taxon>Plakobranchidae</taxon>
        <taxon>Elysia</taxon>
    </lineage>
</organism>
<dbReference type="SUPFAM" id="SSF53098">
    <property type="entry name" value="Ribonuclease H-like"/>
    <property type="match status" value="1"/>
</dbReference>
<sequence>MLFAKANHIVNEEHAVVSGGNNKSLGFVSGDPELDQKAIEAFHDVVKIAVYDIETIPVDDTLVKKIPDEIVSIQIVFDVGENIKDVLLITRKLPKCWNSGGIKNMREFLQDVLSEEQFNLIGLPNDIKVIHVHSEKALVLAFERFVKNYRPHFLVSYNGEGFDSNFLIRSSVAMGCQETLDIALDHLKPNIISRLNSRPVITPQLAHAFSRPTGWLRGGLISDSVLEVDYSLFPCTVGIDLYKIEKCSLNDACAKRNVEASKLEAVKHKDIPSLYYKRDPTFWKYAIMDPIATRQLLCRDRFQAIDMYPEMEGLTGTPWNLSMSMKKTQNAITTRYIQFLSNGFVTPAILRPKRLLARETVHRLVEYFLGCKYPKSDAPYAVQIVNDFSNGHCKCNTSFRRNDKNLMPYVIWEPKRYPWS</sequence>
<reference evidence="2 3" key="1">
    <citation type="journal article" date="2021" name="Elife">
        <title>Chloroplast acquisition without the gene transfer in kleptoplastic sea slugs, Plakobranchus ocellatus.</title>
        <authorList>
            <person name="Maeda T."/>
            <person name="Takahashi S."/>
            <person name="Yoshida T."/>
            <person name="Shimamura S."/>
            <person name="Takaki Y."/>
            <person name="Nagai Y."/>
            <person name="Toyoda A."/>
            <person name="Suzuki Y."/>
            <person name="Arimoto A."/>
            <person name="Ishii H."/>
            <person name="Satoh N."/>
            <person name="Nishiyama T."/>
            <person name="Hasebe M."/>
            <person name="Maruyama T."/>
            <person name="Minagawa J."/>
            <person name="Obokata J."/>
            <person name="Shigenobu S."/>
        </authorList>
    </citation>
    <scope>NUCLEOTIDE SEQUENCE [LARGE SCALE GENOMIC DNA]</scope>
</reference>
<dbReference type="Pfam" id="PF03104">
    <property type="entry name" value="DNA_pol_B_exo1"/>
    <property type="match status" value="1"/>
</dbReference>
<dbReference type="EMBL" id="BMAT01009132">
    <property type="protein sequence ID" value="GFR99278.1"/>
    <property type="molecule type" value="Genomic_DNA"/>
</dbReference>
<dbReference type="InterPro" id="IPR012337">
    <property type="entry name" value="RNaseH-like_sf"/>
</dbReference>
<gene>
    <name evidence="2" type="ORF">ElyMa_004524100</name>
</gene>
<keyword evidence="3" id="KW-1185">Reference proteome</keyword>
<feature type="domain" description="DNA-directed DNA polymerase family B exonuclease" evidence="1">
    <location>
        <begin position="47"/>
        <end position="168"/>
    </location>
</feature>
<comment type="caution">
    <text evidence="2">The sequence shown here is derived from an EMBL/GenBank/DDBJ whole genome shotgun (WGS) entry which is preliminary data.</text>
</comment>
<dbReference type="InterPro" id="IPR006133">
    <property type="entry name" value="DNA-dir_DNA_pol_B_exonuc"/>
</dbReference>